<sequence length="129" mass="14301">MSQGKPLDIPIRIAPAEPTIPGAEEAKSCASGEPYALMVLGDSMLPEFEEGEIIVVEPEGLARDGSYVVAWANEEYIFRQLVQHPEGWMLKPLNPLYPNIPIDDPKQAVKGVVIMKKKPGKRKEQKSYV</sequence>
<dbReference type="SUPFAM" id="SSF51306">
    <property type="entry name" value="LexA/Signal peptidase"/>
    <property type="match status" value="1"/>
</dbReference>
<comment type="caution">
    <text evidence="2">The sequence shown here is derived from an EMBL/GenBank/DDBJ whole genome shotgun (WGS) entry which is preliminary data.</text>
</comment>
<dbReference type="RefSeq" id="WP_126459878.1">
    <property type="nucleotide sequence ID" value="NZ_AP018721.1"/>
</dbReference>
<evidence type="ECO:0000313" key="2">
    <source>
        <dbReference type="EMBL" id="TCS73823.1"/>
    </source>
</evidence>
<accession>A0A4R3JYE7</accession>
<keyword evidence="3" id="KW-1185">Reference proteome</keyword>
<dbReference type="Gene3D" id="2.10.109.10">
    <property type="entry name" value="Umud Fragment, subunit A"/>
    <property type="match status" value="1"/>
</dbReference>
<dbReference type="InterPro" id="IPR039418">
    <property type="entry name" value="LexA-like"/>
</dbReference>
<dbReference type="InterPro" id="IPR015927">
    <property type="entry name" value="Peptidase_S24_S26A/B/C"/>
</dbReference>
<dbReference type="CDD" id="cd06529">
    <property type="entry name" value="S24_LexA-like"/>
    <property type="match status" value="1"/>
</dbReference>
<evidence type="ECO:0000259" key="1">
    <source>
        <dbReference type="Pfam" id="PF00717"/>
    </source>
</evidence>
<dbReference type="AlphaFoldDB" id="A0A4R3JYE7"/>
<dbReference type="Pfam" id="PF00717">
    <property type="entry name" value="Peptidase_S24"/>
    <property type="match status" value="1"/>
</dbReference>
<gene>
    <name evidence="2" type="ORF">EDC61_10145</name>
</gene>
<name>A0A4R3JYE7_9PROT</name>
<dbReference type="InterPro" id="IPR036286">
    <property type="entry name" value="LexA/Signal_pep-like_sf"/>
</dbReference>
<dbReference type="Proteomes" id="UP000295135">
    <property type="component" value="Unassembled WGS sequence"/>
</dbReference>
<evidence type="ECO:0000313" key="3">
    <source>
        <dbReference type="Proteomes" id="UP000295135"/>
    </source>
</evidence>
<dbReference type="EMBL" id="SLZY01000001">
    <property type="protein sequence ID" value="TCS73823.1"/>
    <property type="molecule type" value="Genomic_DNA"/>
</dbReference>
<organism evidence="2 3">
    <name type="scientific">Sulfuritortus calidifontis</name>
    <dbReference type="NCBI Taxonomy" id="1914471"/>
    <lineage>
        <taxon>Bacteria</taxon>
        <taxon>Pseudomonadati</taxon>
        <taxon>Pseudomonadota</taxon>
        <taxon>Betaproteobacteria</taxon>
        <taxon>Nitrosomonadales</taxon>
        <taxon>Thiobacillaceae</taxon>
        <taxon>Sulfuritortus</taxon>
    </lineage>
</organism>
<dbReference type="OrthoDB" id="9021722at2"/>
<protein>
    <submittedName>
        <fullName evidence="2">Peptidase S24-like protein</fullName>
    </submittedName>
</protein>
<reference evidence="2 3" key="1">
    <citation type="submission" date="2019-03" db="EMBL/GenBank/DDBJ databases">
        <title>Genomic Encyclopedia of Type Strains, Phase IV (KMG-IV): sequencing the most valuable type-strain genomes for metagenomic binning, comparative biology and taxonomic classification.</title>
        <authorList>
            <person name="Goeker M."/>
        </authorList>
    </citation>
    <scope>NUCLEOTIDE SEQUENCE [LARGE SCALE GENOMIC DNA]</scope>
    <source>
        <strain evidence="2 3">DSM 103923</strain>
    </source>
</reference>
<proteinExistence type="predicted"/>
<feature type="domain" description="Peptidase S24/S26A/S26B/S26C" evidence="1">
    <location>
        <begin position="31"/>
        <end position="113"/>
    </location>
</feature>